<gene>
    <name evidence="1" type="ORF">ACFS5M_07670</name>
</gene>
<evidence type="ECO:0000313" key="1">
    <source>
        <dbReference type="EMBL" id="MFD2823542.1"/>
    </source>
</evidence>
<dbReference type="Proteomes" id="UP001597533">
    <property type="component" value="Unassembled WGS sequence"/>
</dbReference>
<dbReference type="PROSITE" id="PS51257">
    <property type="entry name" value="PROKAR_LIPOPROTEIN"/>
    <property type="match status" value="1"/>
</dbReference>
<dbReference type="RefSeq" id="WP_183487549.1">
    <property type="nucleotide sequence ID" value="NZ_JBHUOV010000002.1"/>
</dbReference>
<protein>
    <recommendedName>
        <fullName evidence="3">Lipoprotein</fullName>
    </recommendedName>
</protein>
<evidence type="ECO:0008006" key="3">
    <source>
        <dbReference type="Google" id="ProtNLM"/>
    </source>
</evidence>
<comment type="caution">
    <text evidence="1">The sequence shown here is derived from an EMBL/GenBank/DDBJ whole genome shotgun (WGS) entry which is preliminary data.</text>
</comment>
<keyword evidence="2" id="KW-1185">Reference proteome</keyword>
<sequence length="189" mass="21554">MKPCILSLVLLLSLSCSSDKNPNSNLIASVEANDQKNVNIANKRTTGPFTTDPYKLMFDVQKRKDDAYDLIVNIELNDGAHFVSPHAKQDFKGKFYMDLGSYTHLDFDGDILETPPSVEEFDSHPFVNGLVNWVRVNTTYRQTLKIKSDEDFKVFGRVRFTIEPRCTLEEIPFGISYENGILTFFEPKC</sequence>
<name>A0ABW5WLI3_9FLAO</name>
<organism evidence="1 2">
    <name type="scientific">Lacinutrix iliipiscaria</name>
    <dbReference type="NCBI Taxonomy" id="1230532"/>
    <lineage>
        <taxon>Bacteria</taxon>
        <taxon>Pseudomonadati</taxon>
        <taxon>Bacteroidota</taxon>
        <taxon>Flavobacteriia</taxon>
        <taxon>Flavobacteriales</taxon>
        <taxon>Flavobacteriaceae</taxon>
        <taxon>Lacinutrix</taxon>
    </lineage>
</organism>
<reference evidence="2" key="1">
    <citation type="journal article" date="2019" name="Int. J. Syst. Evol. Microbiol.">
        <title>The Global Catalogue of Microorganisms (GCM) 10K type strain sequencing project: providing services to taxonomists for standard genome sequencing and annotation.</title>
        <authorList>
            <consortium name="The Broad Institute Genomics Platform"/>
            <consortium name="The Broad Institute Genome Sequencing Center for Infectious Disease"/>
            <person name="Wu L."/>
            <person name="Ma J."/>
        </authorList>
    </citation>
    <scope>NUCLEOTIDE SEQUENCE [LARGE SCALE GENOMIC DNA]</scope>
    <source>
        <strain evidence="2">KCTC 32141</strain>
    </source>
</reference>
<evidence type="ECO:0000313" key="2">
    <source>
        <dbReference type="Proteomes" id="UP001597533"/>
    </source>
</evidence>
<accession>A0ABW5WLI3</accession>
<dbReference type="EMBL" id="JBHUOV010000002">
    <property type="protein sequence ID" value="MFD2823542.1"/>
    <property type="molecule type" value="Genomic_DNA"/>
</dbReference>
<proteinExistence type="predicted"/>